<dbReference type="Pfam" id="PF13785">
    <property type="entry name" value="DUF4178"/>
    <property type="match status" value="1"/>
</dbReference>
<dbReference type="OrthoDB" id="3775810at2"/>
<organism evidence="5 6">
    <name type="scientific">Gordonia westfalica</name>
    <dbReference type="NCBI Taxonomy" id="158898"/>
    <lineage>
        <taxon>Bacteria</taxon>
        <taxon>Bacillati</taxon>
        <taxon>Actinomycetota</taxon>
        <taxon>Actinomycetes</taxon>
        <taxon>Mycobacteriales</taxon>
        <taxon>Gordoniaceae</taxon>
        <taxon>Gordonia</taxon>
    </lineage>
</organism>
<dbReference type="Proteomes" id="UP000183180">
    <property type="component" value="Unassembled WGS sequence"/>
</dbReference>
<accession>A0A1H2KC79</accession>
<proteinExistence type="predicted"/>
<feature type="region of interest" description="Disordered" evidence="1">
    <location>
        <begin position="43"/>
        <end position="62"/>
    </location>
</feature>
<dbReference type="STRING" id="158898.SAMN04488548_1343094"/>
<evidence type="ECO:0000256" key="2">
    <source>
        <dbReference type="SAM" id="Phobius"/>
    </source>
</evidence>
<dbReference type="EMBL" id="FNLM01000034">
    <property type="protein sequence ID" value="SDU66337.1"/>
    <property type="molecule type" value="Genomic_DNA"/>
</dbReference>
<evidence type="ECO:0000256" key="1">
    <source>
        <dbReference type="SAM" id="MobiDB-lite"/>
    </source>
</evidence>
<dbReference type="EMBL" id="JAVLUS010000014">
    <property type="protein sequence ID" value="MDS1115514.1"/>
    <property type="molecule type" value="Genomic_DNA"/>
</dbReference>
<feature type="transmembrane region" description="Helical" evidence="2">
    <location>
        <begin position="6"/>
        <end position="24"/>
    </location>
</feature>
<protein>
    <submittedName>
        <fullName evidence="4">DUF4178 domain-containing protein</fullName>
    </submittedName>
</protein>
<gene>
    <name evidence="4" type="ORF">RD149_17300</name>
    <name evidence="5" type="ORF">SAMN04488548_1343094</name>
</gene>
<keyword evidence="2" id="KW-1133">Transmembrane helix</keyword>
<evidence type="ECO:0000313" key="5">
    <source>
        <dbReference type="EMBL" id="SDU66337.1"/>
    </source>
</evidence>
<dbReference type="InterPro" id="IPR025235">
    <property type="entry name" value="DUF4178"/>
</dbReference>
<sequence>MEFLLIIVVALLAIIAVVVIFNFLGNRKARQAEADALRNRTYRPGDPFSSADDDSVYGDPRELKPGDLVELRGETYAVRGTVRLTQDGYTWTENFLDTGLGAKAWISVEDDPDLEVVLWHELSGVVAEPGPDTVEVEGRRYHSEEAGSARFTSAGTTGVATSGRMAYHDYQAGDDRLSFEDYGSGWECARGELLTRADYRIFPSNPSDQNI</sequence>
<feature type="domain" description="DUF4178" evidence="3">
    <location>
        <begin position="64"/>
        <end position="194"/>
    </location>
</feature>
<dbReference type="Proteomes" id="UP001265083">
    <property type="component" value="Unassembled WGS sequence"/>
</dbReference>
<evidence type="ECO:0000259" key="3">
    <source>
        <dbReference type="Pfam" id="PF13785"/>
    </source>
</evidence>
<dbReference type="RefSeq" id="WP_074851789.1">
    <property type="nucleotide sequence ID" value="NZ_FNLM01000034.1"/>
</dbReference>
<dbReference type="AlphaFoldDB" id="A0A1H2KC79"/>
<name>A0A1H2KC79_9ACTN</name>
<reference evidence="4 7" key="2">
    <citation type="submission" date="2023-08" db="EMBL/GenBank/DDBJ databases">
        <title>Bioegradation of LLDPE and BLDPE plastic by marine bacteria from coast plastic debris.</title>
        <authorList>
            <person name="Rong Z."/>
        </authorList>
    </citation>
    <scope>NUCLEOTIDE SEQUENCE [LARGE SCALE GENOMIC DNA]</scope>
    <source>
        <strain evidence="4 7">Z-2</strain>
    </source>
</reference>
<keyword evidence="7" id="KW-1185">Reference proteome</keyword>
<evidence type="ECO:0000313" key="4">
    <source>
        <dbReference type="EMBL" id="MDS1115514.1"/>
    </source>
</evidence>
<evidence type="ECO:0000313" key="6">
    <source>
        <dbReference type="Proteomes" id="UP000183180"/>
    </source>
</evidence>
<keyword evidence="2" id="KW-0472">Membrane</keyword>
<reference evidence="5 6" key="1">
    <citation type="submission" date="2016-10" db="EMBL/GenBank/DDBJ databases">
        <authorList>
            <person name="de Groot N.N."/>
        </authorList>
    </citation>
    <scope>NUCLEOTIDE SEQUENCE [LARGE SCALE GENOMIC DNA]</scope>
    <source>
        <strain evidence="5 6">DSM 44215</strain>
    </source>
</reference>
<evidence type="ECO:0000313" key="7">
    <source>
        <dbReference type="Proteomes" id="UP001265083"/>
    </source>
</evidence>
<keyword evidence="2" id="KW-0812">Transmembrane</keyword>